<keyword evidence="7" id="KW-1185">Reference proteome</keyword>
<comment type="caution">
    <text evidence="6">The sequence shown here is derived from an EMBL/GenBank/DDBJ whole genome shotgun (WGS) entry which is preliminary data.</text>
</comment>
<evidence type="ECO:0000259" key="4">
    <source>
        <dbReference type="Pfam" id="PF07727"/>
    </source>
</evidence>
<gene>
    <name evidence="6" type="ORF">EPI10_011482</name>
</gene>
<evidence type="ECO:0000313" key="6">
    <source>
        <dbReference type="EMBL" id="KAA3477603.1"/>
    </source>
</evidence>
<evidence type="ECO:0000256" key="2">
    <source>
        <dbReference type="SAM" id="Phobius"/>
    </source>
</evidence>
<dbReference type="InterPro" id="IPR043502">
    <property type="entry name" value="DNA/RNA_pol_sf"/>
</dbReference>
<dbReference type="InterPro" id="IPR036397">
    <property type="entry name" value="RNaseH_sf"/>
</dbReference>
<feature type="region of interest" description="Disordered" evidence="1">
    <location>
        <begin position="287"/>
        <end position="322"/>
    </location>
</feature>
<evidence type="ECO:0000313" key="7">
    <source>
        <dbReference type="Proteomes" id="UP000325315"/>
    </source>
</evidence>
<dbReference type="OrthoDB" id="1936908at2759"/>
<evidence type="ECO:0000259" key="3">
    <source>
        <dbReference type="Pfam" id="PF00078"/>
    </source>
</evidence>
<dbReference type="PANTHER" id="PTHR24559:SF447">
    <property type="entry name" value="RNA-DIRECTED DNA POLYMERASE HOMOLOG"/>
    <property type="match status" value="1"/>
</dbReference>
<dbReference type="Pfam" id="PF08284">
    <property type="entry name" value="RVP_2"/>
    <property type="match status" value="1"/>
</dbReference>
<protein>
    <submittedName>
        <fullName evidence="6">DNA/RNA polymerases superfamily protein</fullName>
    </submittedName>
</protein>
<accession>A0A5B6W8G5</accession>
<feature type="domain" description="Tf2-1-like SH3-like" evidence="5">
    <location>
        <begin position="927"/>
        <end position="968"/>
    </location>
</feature>
<dbReference type="InterPro" id="IPR043128">
    <property type="entry name" value="Rev_trsase/Diguanyl_cyclase"/>
</dbReference>
<dbReference type="AlphaFoldDB" id="A0A5B6W8G5"/>
<evidence type="ECO:0000256" key="1">
    <source>
        <dbReference type="SAM" id="MobiDB-lite"/>
    </source>
</evidence>
<dbReference type="CDD" id="cd00303">
    <property type="entry name" value="retropepsin_like"/>
    <property type="match status" value="1"/>
</dbReference>
<dbReference type="CDD" id="cd01647">
    <property type="entry name" value="RT_LTR"/>
    <property type="match status" value="1"/>
</dbReference>
<dbReference type="SUPFAM" id="SSF56672">
    <property type="entry name" value="DNA/RNA polymerases"/>
    <property type="match status" value="1"/>
</dbReference>
<dbReference type="Pfam" id="PF24626">
    <property type="entry name" value="SH3_Tf2-1"/>
    <property type="match status" value="1"/>
</dbReference>
<dbReference type="InterPro" id="IPR013103">
    <property type="entry name" value="RVT_2"/>
</dbReference>
<dbReference type="Pfam" id="PF07727">
    <property type="entry name" value="RVT_2"/>
    <property type="match status" value="1"/>
</dbReference>
<dbReference type="SUPFAM" id="SSF53098">
    <property type="entry name" value="Ribonuclease H-like"/>
    <property type="match status" value="1"/>
</dbReference>
<evidence type="ECO:0000259" key="5">
    <source>
        <dbReference type="Pfam" id="PF24626"/>
    </source>
</evidence>
<sequence length="968" mass="110839">MDVKTIFPNGDLDEEIYMEQPEGHVVPGQERKVCELMKSLYGLKQEPKQWSSEGVILTQSHYVDKILDKLRKDDSGSLFAPFCFFVTLLLLQMITSRAYIELIVKPYQNEPAGSSGKGVSVLEVLWEEQDSIGAPTAFCTLRVLFRHRFWKWVVGPNSGSTGRGLVTERLRSNGAELFRGVTRVAPNVVKYWLEATERIMDDLDCTPEQKLKGAVSILRDEAYQWWLIVKNLRLSHYARGMVASEYERRVRFEGGLRDNLRVLIASQRKSEFVVLVEKAKIAEDVKMVERQNRDHERGKNKRDSEPSSFVQRPKRKVRSNGPVRVGASVSSVALTGLQSCSNYGRHYPGECWRRIGACLRFGSLEHCIRECLLSADQVQSALVYAARHREDRDALDVITDTFFIFDVPYIALIDIGSTHSYIASSVSENLGLSVESTLSEVTVLSLLGQFVRLVKHRVSLDCATKRFILRTEEDEEAVGIGERRDYLLHVISILVAEKLVWKGYEAYLAYISTTASGNCSIGDIRTLLPGTAPLSIAPYCMAPKEPTELKTQLQELLDCGFIIPSVSLWRAPVSFVKKKDGIMRMCIDFRQLNKLTIKNRYLLSRIDSLFDQFRGASVFSKIDLRSGYYKLRVKKVNVHKTTFRTRYGHYKFLIMPFGLTNAMAVFIDLMNWVFQPYLDQFIVVFINYILVYSKTEDKYDKHIKVVLQILREKQLYAKLSKSPLTKLLRKGVPFEFVVYSDASYVGLGYVLLQDSKVVAYASQYHLSKANVVADALSRKAMFDLRVMFARLSLFDGGSLLAELQVKPTWIKQIRDKQLGDESLSLRFRQIESELAKLYISEIVRLHEVPVSIISDRDPRFTSWFWKKLHEALGSRLDFNLVFHPQTDGQSERTEDKVRLIRDCLKAASDGQKSYVDLKRHQIEYSVGDFLFLKVSPWKKVLRFGHKSKLSPRFIGSYRILKRVGPVAY</sequence>
<dbReference type="InterPro" id="IPR000477">
    <property type="entry name" value="RT_dom"/>
</dbReference>
<dbReference type="Gene3D" id="3.30.420.10">
    <property type="entry name" value="Ribonuclease H-like superfamily/Ribonuclease H"/>
    <property type="match status" value="1"/>
</dbReference>
<dbReference type="GO" id="GO:0003676">
    <property type="term" value="F:nucleic acid binding"/>
    <property type="evidence" value="ECO:0007669"/>
    <property type="project" value="InterPro"/>
</dbReference>
<dbReference type="Proteomes" id="UP000325315">
    <property type="component" value="Unassembled WGS sequence"/>
</dbReference>
<dbReference type="PANTHER" id="PTHR24559">
    <property type="entry name" value="TRANSPOSON TY3-I GAG-POL POLYPROTEIN"/>
    <property type="match status" value="1"/>
</dbReference>
<keyword evidence="2" id="KW-0472">Membrane</keyword>
<feature type="domain" description="Reverse transcriptase Ty1/copia-type" evidence="4">
    <location>
        <begin position="1"/>
        <end position="52"/>
    </location>
</feature>
<reference evidence="7" key="1">
    <citation type="journal article" date="2019" name="Plant Biotechnol. J.">
        <title>Genome sequencing of the Australian wild diploid species Gossypium australe highlights disease resistance and delayed gland morphogenesis.</title>
        <authorList>
            <person name="Cai Y."/>
            <person name="Cai X."/>
            <person name="Wang Q."/>
            <person name="Wang P."/>
            <person name="Zhang Y."/>
            <person name="Cai C."/>
            <person name="Xu Y."/>
            <person name="Wang K."/>
            <person name="Zhou Z."/>
            <person name="Wang C."/>
            <person name="Geng S."/>
            <person name="Li B."/>
            <person name="Dong Q."/>
            <person name="Hou Y."/>
            <person name="Wang H."/>
            <person name="Ai P."/>
            <person name="Liu Z."/>
            <person name="Yi F."/>
            <person name="Sun M."/>
            <person name="An G."/>
            <person name="Cheng J."/>
            <person name="Zhang Y."/>
            <person name="Shi Q."/>
            <person name="Xie Y."/>
            <person name="Shi X."/>
            <person name="Chang Y."/>
            <person name="Huang F."/>
            <person name="Chen Y."/>
            <person name="Hong S."/>
            <person name="Mi L."/>
            <person name="Sun Q."/>
            <person name="Zhang L."/>
            <person name="Zhou B."/>
            <person name="Peng R."/>
            <person name="Zhang X."/>
            <person name="Liu F."/>
        </authorList>
    </citation>
    <scope>NUCLEOTIDE SEQUENCE [LARGE SCALE GENOMIC DNA]</scope>
    <source>
        <strain evidence="7">cv. PA1801</strain>
    </source>
</reference>
<dbReference type="InterPro" id="IPR012337">
    <property type="entry name" value="RNaseH-like_sf"/>
</dbReference>
<dbReference type="Gene3D" id="3.10.10.10">
    <property type="entry name" value="HIV Type 1 Reverse Transcriptase, subunit A, domain 1"/>
    <property type="match status" value="1"/>
</dbReference>
<dbReference type="InterPro" id="IPR056924">
    <property type="entry name" value="SH3_Tf2-1"/>
</dbReference>
<keyword evidence="2" id="KW-1133">Transmembrane helix</keyword>
<feature type="compositionally biased region" description="Basic and acidic residues" evidence="1">
    <location>
        <begin position="287"/>
        <end position="305"/>
    </location>
</feature>
<dbReference type="Gene3D" id="3.30.70.270">
    <property type="match status" value="1"/>
</dbReference>
<proteinExistence type="predicted"/>
<feature type="domain" description="Reverse transcriptase" evidence="3">
    <location>
        <begin position="576"/>
        <end position="725"/>
    </location>
</feature>
<dbReference type="Pfam" id="PF00078">
    <property type="entry name" value="RVT_1"/>
    <property type="match status" value="1"/>
</dbReference>
<feature type="transmembrane region" description="Helical" evidence="2">
    <location>
        <begin position="78"/>
        <end position="100"/>
    </location>
</feature>
<dbReference type="InterPro" id="IPR053134">
    <property type="entry name" value="RNA-dir_DNA_polymerase"/>
</dbReference>
<keyword evidence="2" id="KW-0812">Transmembrane</keyword>
<name>A0A5B6W8G5_9ROSI</name>
<organism evidence="6 7">
    <name type="scientific">Gossypium australe</name>
    <dbReference type="NCBI Taxonomy" id="47621"/>
    <lineage>
        <taxon>Eukaryota</taxon>
        <taxon>Viridiplantae</taxon>
        <taxon>Streptophyta</taxon>
        <taxon>Embryophyta</taxon>
        <taxon>Tracheophyta</taxon>
        <taxon>Spermatophyta</taxon>
        <taxon>Magnoliopsida</taxon>
        <taxon>eudicotyledons</taxon>
        <taxon>Gunneridae</taxon>
        <taxon>Pentapetalae</taxon>
        <taxon>rosids</taxon>
        <taxon>malvids</taxon>
        <taxon>Malvales</taxon>
        <taxon>Malvaceae</taxon>
        <taxon>Malvoideae</taxon>
        <taxon>Gossypium</taxon>
    </lineage>
</organism>
<dbReference type="EMBL" id="SMMG02000004">
    <property type="protein sequence ID" value="KAA3477603.1"/>
    <property type="molecule type" value="Genomic_DNA"/>
</dbReference>